<comment type="cofactor">
    <cofactor evidence="4">
        <name>Mg(2+)</name>
        <dbReference type="ChEBI" id="CHEBI:18420"/>
    </cofactor>
</comment>
<dbReference type="Gene3D" id="3.40.50.1100">
    <property type="match status" value="2"/>
</dbReference>
<reference evidence="10" key="1">
    <citation type="journal article" date="2014" name="Front. Microbiol.">
        <title>High frequency of phylogenetically diverse reductive dehalogenase-homologous genes in deep subseafloor sedimentary metagenomes.</title>
        <authorList>
            <person name="Kawai M."/>
            <person name="Futagami T."/>
            <person name="Toyoda A."/>
            <person name="Takaki Y."/>
            <person name="Nishi S."/>
            <person name="Hori S."/>
            <person name="Arai W."/>
            <person name="Tsubouchi T."/>
            <person name="Morono Y."/>
            <person name="Uchiyama I."/>
            <person name="Ito T."/>
            <person name="Fujiyama A."/>
            <person name="Inagaki F."/>
            <person name="Takami H."/>
        </authorList>
    </citation>
    <scope>NUCLEOTIDE SEQUENCE</scope>
    <source>
        <strain evidence="10">Expedition CK06-06</strain>
    </source>
</reference>
<keyword evidence="7" id="KW-0663">Pyridoxal phosphate</keyword>
<comment type="cofactor">
    <cofactor evidence="3">
        <name>Mn(2+)</name>
        <dbReference type="ChEBI" id="CHEBI:29035"/>
    </cofactor>
</comment>
<evidence type="ECO:0000256" key="2">
    <source>
        <dbReference type="ARBA" id="ARBA00001933"/>
    </source>
</evidence>
<dbReference type="FunFam" id="3.40.50.1100:FF:000005">
    <property type="entry name" value="Threonine dehydratase catabolic"/>
    <property type="match status" value="1"/>
</dbReference>
<dbReference type="EMBL" id="BARU01019697">
    <property type="protein sequence ID" value="GAH55782.1"/>
    <property type="molecule type" value="Genomic_DNA"/>
</dbReference>
<dbReference type="GO" id="GO:0030378">
    <property type="term" value="F:serine racemase activity"/>
    <property type="evidence" value="ECO:0007669"/>
    <property type="project" value="TreeGrafter"/>
</dbReference>
<dbReference type="GO" id="GO:0005524">
    <property type="term" value="F:ATP binding"/>
    <property type="evidence" value="ECO:0007669"/>
    <property type="project" value="TreeGrafter"/>
</dbReference>
<feature type="domain" description="Tryptophan synthase beta chain-like PALP" evidence="9">
    <location>
        <begin position="9"/>
        <end position="208"/>
    </location>
</feature>
<comment type="similarity">
    <text evidence="5">Belongs to the serine/threonine dehydratase family.</text>
</comment>
<comment type="caution">
    <text evidence="10">The sequence shown here is derived from an EMBL/GenBank/DDBJ whole genome shotgun (WGS) entry which is preliminary data.</text>
</comment>
<evidence type="ECO:0000256" key="1">
    <source>
        <dbReference type="ARBA" id="ARBA00001913"/>
    </source>
</evidence>
<evidence type="ECO:0000256" key="5">
    <source>
        <dbReference type="ARBA" id="ARBA00010869"/>
    </source>
</evidence>
<evidence type="ECO:0000256" key="4">
    <source>
        <dbReference type="ARBA" id="ARBA00001946"/>
    </source>
</evidence>
<dbReference type="GO" id="GO:0030170">
    <property type="term" value="F:pyridoxal phosphate binding"/>
    <property type="evidence" value="ECO:0007669"/>
    <property type="project" value="InterPro"/>
</dbReference>
<evidence type="ECO:0000259" key="9">
    <source>
        <dbReference type="Pfam" id="PF00291"/>
    </source>
</evidence>
<dbReference type="SUPFAM" id="SSF53686">
    <property type="entry name" value="Tryptophan synthase beta subunit-like PLP-dependent enzymes"/>
    <property type="match status" value="1"/>
</dbReference>
<proteinExistence type="inferred from homology"/>
<feature type="non-terminal residue" evidence="10">
    <location>
        <position position="208"/>
    </location>
</feature>
<dbReference type="GO" id="GO:0000287">
    <property type="term" value="F:magnesium ion binding"/>
    <property type="evidence" value="ECO:0007669"/>
    <property type="project" value="TreeGrafter"/>
</dbReference>
<comment type="cofactor">
    <cofactor evidence="2">
        <name>pyridoxal 5'-phosphate</name>
        <dbReference type="ChEBI" id="CHEBI:597326"/>
    </cofactor>
</comment>
<gene>
    <name evidence="10" type="ORF">S03H2_32419</name>
</gene>
<dbReference type="InterPro" id="IPR000634">
    <property type="entry name" value="Ser/Thr_deHydtase_PyrdxlP-BS"/>
</dbReference>
<evidence type="ECO:0000256" key="8">
    <source>
        <dbReference type="ARBA" id="ARBA00023239"/>
    </source>
</evidence>
<dbReference type="GO" id="GO:0003941">
    <property type="term" value="F:L-serine ammonia-lyase activity"/>
    <property type="evidence" value="ECO:0007669"/>
    <property type="project" value="TreeGrafter"/>
</dbReference>
<comment type="cofactor">
    <cofactor evidence="1">
        <name>Ca(2+)</name>
        <dbReference type="ChEBI" id="CHEBI:29108"/>
    </cofactor>
</comment>
<dbReference type="PANTHER" id="PTHR43050:SF1">
    <property type="entry name" value="SERINE RACEMASE"/>
    <property type="match status" value="1"/>
</dbReference>
<organism evidence="10">
    <name type="scientific">marine sediment metagenome</name>
    <dbReference type="NCBI Taxonomy" id="412755"/>
    <lineage>
        <taxon>unclassified sequences</taxon>
        <taxon>metagenomes</taxon>
        <taxon>ecological metagenomes</taxon>
    </lineage>
</organism>
<keyword evidence="6" id="KW-0460">Magnesium</keyword>
<evidence type="ECO:0000256" key="7">
    <source>
        <dbReference type="ARBA" id="ARBA00022898"/>
    </source>
</evidence>
<evidence type="ECO:0000313" key="10">
    <source>
        <dbReference type="EMBL" id="GAH55782.1"/>
    </source>
</evidence>
<keyword evidence="8" id="KW-0456">Lyase</keyword>
<dbReference type="AlphaFoldDB" id="X1GEY6"/>
<evidence type="ECO:0000256" key="6">
    <source>
        <dbReference type="ARBA" id="ARBA00022842"/>
    </source>
</evidence>
<sequence>MTSRTLDSLTSAKRVIVKCENFQRTGSFKFRGAWNCISHIPSQEMERGIIAHSSGNFAQAVALVAKILHIKAIIVMPNNATPAKIAATRCYGAEIVLCGNQPGDRDNLTAELINQNDYRLIHPFDDYNVIFGAGTTAYEFISDYRALDLLLVPVGGGGLISGCSIAAKGLKPRIKVIGVEPKNADDTFRSFQLGKRVPVENPNTIADG</sequence>
<dbReference type="PANTHER" id="PTHR43050">
    <property type="entry name" value="SERINE / THREONINE RACEMASE FAMILY MEMBER"/>
    <property type="match status" value="1"/>
</dbReference>
<protein>
    <recommendedName>
        <fullName evidence="9">Tryptophan synthase beta chain-like PALP domain-containing protein</fullName>
    </recommendedName>
</protein>
<name>X1GEY6_9ZZZZ</name>
<evidence type="ECO:0000256" key="3">
    <source>
        <dbReference type="ARBA" id="ARBA00001936"/>
    </source>
</evidence>
<accession>X1GEY6</accession>
<dbReference type="PROSITE" id="PS00165">
    <property type="entry name" value="DEHYDRATASE_SER_THR"/>
    <property type="match status" value="1"/>
</dbReference>
<dbReference type="InterPro" id="IPR036052">
    <property type="entry name" value="TrpB-like_PALP_sf"/>
</dbReference>
<dbReference type="GO" id="GO:0070179">
    <property type="term" value="P:D-serine biosynthetic process"/>
    <property type="evidence" value="ECO:0007669"/>
    <property type="project" value="TreeGrafter"/>
</dbReference>
<dbReference type="GO" id="GO:0018114">
    <property type="term" value="F:threonine racemase activity"/>
    <property type="evidence" value="ECO:0007669"/>
    <property type="project" value="TreeGrafter"/>
</dbReference>
<dbReference type="InterPro" id="IPR001926">
    <property type="entry name" value="TrpB-like_PALP"/>
</dbReference>
<dbReference type="Pfam" id="PF00291">
    <property type="entry name" value="PALP"/>
    <property type="match status" value="1"/>
</dbReference>